<evidence type="ECO:0000256" key="7">
    <source>
        <dbReference type="ARBA" id="ARBA00022840"/>
    </source>
</evidence>
<sequence>MGRTSNETSSFTLTYGNGARENGIRCPGARSFYGMRSARIVPIMELEHATSNFCQSNLIGEGGFGIVYKGLLQDGYTVAIKRRLHGPTQYFVNEVHRLGQVCHNHLVRLIGYCQENYQQLLVFKFISNGNVGNYLYDSEGRPIGKLDLRQRLSIALGAAKGLEYLHSMIPPIAHMHFNTRNVLMDKNFVAKVSDFGVSNLLVEGNRVGSSMAIDCFVDPELRLSGQRSSRNDVYSFGVFLLEVISGREAFRNTLEHQNLVMEAKSITDLDGFVDKALGNKKMDVVLEMLKLALLCLGAISRRPTMSMVVAELELIQRDEMYHEDNSLGEEFSIITLGSELFS</sequence>
<keyword evidence="8" id="KW-1133">Transmembrane helix</keyword>
<evidence type="ECO:0000256" key="1">
    <source>
        <dbReference type="ARBA" id="ARBA00004162"/>
    </source>
</evidence>
<evidence type="ECO:0000256" key="10">
    <source>
        <dbReference type="ARBA" id="ARBA00047899"/>
    </source>
</evidence>
<dbReference type="InterPro" id="IPR047117">
    <property type="entry name" value="PERK1-13-like"/>
</dbReference>
<protein>
    <recommendedName>
        <fullName evidence="2">non-specific serine/threonine protein kinase</fullName>
        <ecNumber evidence="2">2.7.11.1</ecNumber>
    </recommendedName>
</protein>
<accession>A0AAP0KU96</accession>
<keyword evidence="6 12" id="KW-0547">Nucleotide-binding</keyword>
<evidence type="ECO:0000256" key="9">
    <source>
        <dbReference type="ARBA" id="ARBA00023136"/>
    </source>
</evidence>
<keyword evidence="9" id="KW-0472">Membrane</keyword>
<dbReference type="EMBL" id="JBBNAG010000002">
    <property type="protein sequence ID" value="KAK9158360.1"/>
    <property type="molecule type" value="Genomic_DNA"/>
</dbReference>
<gene>
    <name evidence="14" type="ORF">Scep_004934</name>
</gene>
<evidence type="ECO:0000256" key="8">
    <source>
        <dbReference type="ARBA" id="ARBA00022989"/>
    </source>
</evidence>
<dbReference type="Gene3D" id="1.10.510.10">
    <property type="entry name" value="Transferase(Phosphotransferase) domain 1"/>
    <property type="match status" value="1"/>
</dbReference>
<keyword evidence="4" id="KW-0808">Transferase</keyword>
<reference evidence="14 15" key="1">
    <citation type="submission" date="2024-01" db="EMBL/GenBank/DDBJ databases">
        <title>Genome assemblies of Stephania.</title>
        <authorList>
            <person name="Yang L."/>
        </authorList>
    </citation>
    <scope>NUCLEOTIDE SEQUENCE [LARGE SCALE GENOMIC DNA]</scope>
    <source>
        <strain evidence="14">JXDWG</strain>
        <tissue evidence="14">Leaf</tissue>
    </source>
</reference>
<dbReference type="PROSITE" id="PS00107">
    <property type="entry name" value="PROTEIN_KINASE_ATP"/>
    <property type="match status" value="1"/>
</dbReference>
<dbReference type="EC" id="2.7.11.1" evidence="2"/>
<evidence type="ECO:0000313" key="15">
    <source>
        <dbReference type="Proteomes" id="UP001419268"/>
    </source>
</evidence>
<comment type="caution">
    <text evidence="14">The sequence shown here is derived from an EMBL/GenBank/DDBJ whole genome shotgun (WGS) entry which is preliminary data.</text>
</comment>
<feature type="binding site" evidence="12">
    <location>
        <position position="81"/>
    </location>
    <ligand>
        <name>ATP</name>
        <dbReference type="ChEBI" id="CHEBI:30616"/>
    </ligand>
</feature>
<name>A0AAP0KU96_9MAGN</name>
<evidence type="ECO:0000256" key="6">
    <source>
        <dbReference type="ARBA" id="ARBA00022741"/>
    </source>
</evidence>
<dbReference type="PANTHER" id="PTHR47982:SF9">
    <property type="entry name" value="NON-SPECIFIC SERINE_THREONINE PROTEIN KINASE"/>
    <property type="match status" value="1"/>
</dbReference>
<comment type="subcellular location">
    <subcellularLocation>
        <location evidence="1">Cell membrane</location>
        <topology evidence="1">Single-pass membrane protein</topology>
    </subcellularLocation>
</comment>
<evidence type="ECO:0000256" key="4">
    <source>
        <dbReference type="ARBA" id="ARBA00022679"/>
    </source>
</evidence>
<dbReference type="InterPro" id="IPR011009">
    <property type="entry name" value="Kinase-like_dom_sf"/>
</dbReference>
<proteinExistence type="predicted"/>
<dbReference type="InterPro" id="IPR000719">
    <property type="entry name" value="Prot_kinase_dom"/>
</dbReference>
<comment type="catalytic activity">
    <reaction evidence="10">
        <text>L-threonyl-[protein] + ATP = O-phospho-L-threonyl-[protein] + ADP + H(+)</text>
        <dbReference type="Rhea" id="RHEA:46608"/>
        <dbReference type="Rhea" id="RHEA-COMP:11060"/>
        <dbReference type="Rhea" id="RHEA-COMP:11605"/>
        <dbReference type="ChEBI" id="CHEBI:15378"/>
        <dbReference type="ChEBI" id="CHEBI:30013"/>
        <dbReference type="ChEBI" id="CHEBI:30616"/>
        <dbReference type="ChEBI" id="CHEBI:61977"/>
        <dbReference type="ChEBI" id="CHEBI:456216"/>
        <dbReference type="EC" id="2.7.11.1"/>
    </reaction>
</comment>
<evidence type="ECO:0000256" key="12">
    <source>
        <dbReference type="PROSITE-ProRule" id="PRU10141"/>
    </source>
</evidence>
<evidence type="ECO:0000256" key="5">
    <source>
        <dbReference type="ARBA" id="ARBA00022692"/>
    </source>
</evidence>
<feature type="domain" description="Protein kinase" evidence="13">
    <location>
        <begin position="53"/>
        <end position="315"/>
    </location>
</feature>
<dbReference type="GO" id="GO:0004674">
    <property type="term" value="F:protein serine/threonine kinase activity"/>
    <property type="evidence" value="ECO:0007669"/>
    <property type="project" value="UniProtKB-KW"/>
</dbReference>
<keyword evidence="3" id="KW-0418">Kinase</keyword>
<evidence type="ECO:0000313" key="14">
    <source>
        <dbReference type="EMBL" id="KAK9158360.1"/>
    </source>
</evidence>
<dbReference type="Gene3D" id="3.30.200.20">
    <property type="entry name" value="Phosphorylase Kinase, domain 1"/>
    <property type="match status" value="1"/>
</dbReference>
<evidence type="ECO:0000256" key="11">
    <source>
        <dbReference type="ARBA" id="ARBA00048679"/>
    </source>
</evidence>
<evidence type="ECO:0000256" key="2">
    <source>
        <dbReference type="ARBA" id="ARBA00012513"/>
    </source>
</evidence>
<keyword evidence="7 12" id="KW-0067">ATP-binding</keyword>
<keyword evidence="15" id="KW-1185">Reference proteome</keyword>
<evidence type="ECO:0000259" key="13">
    <source>
        <dbReference type="PROSITE" id="PS50011"/>
    </source>
</evidence>
<comment type="catalytic activity">
    <reaction evidence="11">
        <text>L-seryl-[protein] + ATP = O-phospho-L-seryl-[protein] + ADP + H(+)</text>
        <dbReference type="Rhea" id="RHEA:17989"/>
        <dbReference type="Rhea" id="RHEA-COMP:9863"/>
        <dbReference type="Rhea" id="RHEA-COMP:11604"/>
        <dbReference type="ChEBI" id="CHEBI:15378"/>
        <dbReference type="ChEBI" id="CHEBI:29999"/>
        <dbReference type="ChEBI" id="CHEBI:30616"/>
        <dbReference type="ChEBI" id="CHEBI:83421"/>
        <dbReference type="ChEBI" id="CHEBI:456216"/>
        <dbReference type="EC" id="2.7.11.1"/>
    </reaction>
</comment>
<dbReference type="Proteomes" id="UP001419268">
    <property type="component" value="Unassembled WGS sequence"/>
</dbReference>
<evidence type="ECO:0000256" key="3">
    <source>
        <dbReference type="ARBA" id="ARBA00022527"/>
    </source>
</evidence>
<dbReference type="InterPro" id="IPR017441">
    <property type="entry name" value="Protein_kinase_ATP_BS"/>
</dbReference>
<dbReference type="PROSITE" id="PS50011">
    <property type="entry name" value="PROTEIN_KINASE_DOM"/>
    <property type="match status" value="1"/>
</dbReference>
<keyword evidence="5" id="KW-0812">Transmembrane</keyword>
<dbReference type="InterPro" id="IPR001245">
    <property type="entry name" value="Ser-Thr/Tyr_kinase_cat_dom"/>
</dbReference>
<organism evidence="14 15">
    <name type="scientific">Stephania cephalantha</name>
    <dbReference type="NCBI Taxonomy" id="152367"/>
    <lineage>
        <taxon>Eukaryota</taxon>
        <taxon>Viridiplantae</taxon>
        <taxon>Streptophyta</taxon>
        <taxon>Embryophyta</taxon>
        <taxon>Tracheophyta</taxon>
        <taxon>Spermatophyta</taxon>
        <taxon>Magnoliopsida</taxon>
        <taxon>Ranunculales</taxon>
        <taxon>Menispermaceae</taxon>
        <taxon>Menispermoideae</taxon>
        <taxon>Cissampelideae</taxon>
        <taxon>Stephania</taxon>
    </lineage>
</organism>
<keyword evidence="3" id="KW-0723">Serine/threonine-protein kinase</keyword>
<dbReference type="AlphaFoldDB" id="A0AAP0KU96"/>
<dbReference type="PIRSF" id="PIRSF000654">
    <property type="entry name" value="Integrin-linked_kinase"/>
    <property type="match status" value="1"/>
</dbReference>
<dbReference type="GO" id="GO:0005886">
    <property type="term" value="C:plasma membrane"/>
    <property type="evidence" value="ECO:0007669"/>
    <property type="project" value="UniProtKB-SubCell"/>
</dbReference>
<dbReference type="GO" id="GO:0005524">
    <property type="term" value="F:ATP binding"/>
    <property type="evidence" value="ECO:0007669"/>
    <property type="project" value="UniProtKB-UniRule"/>
</dbReference>
<dbReference type="SUPFAM" id="SSF56112">
    <property type="entry name" value="Protein kinase-like (PK-like)"/>
    <property type="match status" value="1"/>
</dbReference>
<dbReference type="Pfam" id="PF07714">
    <property type="entry name" value="PK_Tyr_Ser-Thr"/>
    <property type="match status" value="1"/>
</dbReference>
<dbReference type="PANTHER" id="PTHR47982">
    <property type="entry name" value="PROLINE-RICH RECEPTOR-LIKE PROTEIN KINASE PERK4"/>
    <property type="match status" value="1"/>
</dbReference>